<dbReference type="eggNOG" id="COG4250">
    <property type="taxonomic scope" value="Bacteria"/>
</dbReference>
<dbReference type="InterPro" id="IPR019278">
    <property type="entry name" value="DICT_dom"/>
</dbReference>
<dbReference type="OrthoDB" id="2963498at2"/>
<gene>
    <name evidence="2" type="ordered locus">Bsel_1867</name>
</gene>
<accession>D6XU86</accession>
<dbReference type="HOGENOM" id="CLU_1530929_0_0_9"/>
<dbReference type="Proteomes" id="UP000000271">
    <property type="component" value="Chromosome"/>
</dbReference>
<proteinExistence type="predicted"/>
<evidence type="ECO:0000259" key="1">
    <source>
        <dbReference type="Pfam" id="PF10069"/>
    </source>
</evidence>
<name>D6XU86_BACIE</name>
<feature type="domain" description="DICT" evidence="1">
    <location>
        <begin position="47"/>
        <end position="142"/>
    </location>
</feature>
<protein>
    <recommendedName>
        <fullName evidence="1">DICT domain-containing protein</fullName>
    </recommendedName>
</protein>
<dbReference type="RefSeq" id="WP_013172794.1">
    <property type="nucleotide sequence ID" value="NC_014219.1"/>
</dbReference>
<sequence>MELANLKDVSVFETAFGEVPGETSKLGGSASNETLSASSLKYETKVPQLEYMCLMMENMVLTKKLKGTIYAGFQKQSRAEAIYDRYLAMAEYSEIYLFGEKDKSLPTHPNIHFVDLPSNAVLTREWFLVINAPAFKSMMVAYDMDGFGTHEVEEDRNFKGMKSSSPKTVKAVSEMLASVV</sequence>
<evidence type="ECO:0000313" key="3">
    <source>
        <dbReference type="Proteomes" id="UP000000271"/>
    </source>
</evidence>
<reference evidence="2" key="1">
    <citation type="submission" date="2009-10" db="EMBL/GenBank/DDBJ databases">
        <title>Complete sequence of Bacillus selenitireducens MLS10.</title>
        <authorList>
            <consortium name="US DOE Joint Genome Institute"/>
            <person name="Lucas S."/>
            <person name="Copeland A."/>
            <person name="Lapidus A."/>
            <person name="Glavina del Rio T."/>
            <person name="Dalin E."/>
            <person name="Tice H."/>
            <person name="Bruce D."/>
            <person name="Goodwin L."/>
            <person name="Pitluck S."/>
            <person name="Sims D."/>
            <person name="Brettin T."/>
            <person name="Detter J.C."/>
            <person name="Han C."/>
            <person name="Larimer F."/>
            <person name="Land M."/>
            <person name="Hauser L."/>
            <person name="Kyrpides N."/>
            <person name="Ovchinnikova G."/>
            <person name="Stolz J."/>
        </authorList>
    </citation>
    <scope>NUCLEOTIDE SEQUENCE [LARGE SCALE GENOMIC DNA]</scope>
    <source>
        <strain evidence="2">MLS10</strain>
    </source>
</reference>
<dbReference type="Pfam" id="PF10069">
    <property type="entry name" value="DICT"/>
    <property type="match status" value="1"/>
</dbReference>
<evidence type="ECO:0000313" key="2">
    <source>
        <dbReference type="EMBL" id="ADH99372.1"/>
    </source>
</evidence>
<dbReference type="KEGG" id="bse:Bsel_1867"/>
<dbReference type="AlphaFoldDB" id="D6XU86"/>
<keyword evidence="3" id="KW-1185">Reference proteome</keyword>
<organism evidence="2 3">
    <name type="scientific">Bacillus selenitireducens (strain ATCC 700615 / DSM 15326 / MLS10)</name>
    <dbReference type="NCBI Taxonomy" id="439292"/>
    <lineage>
        <taxon>Bacteria</taxon>
        <taxon>Bacillati</taxon>
        <taxon>Bacillota</taxon>
        <taxon>Bacilli</taxon>
        <taxon>Bacillales</taxon>
        <taxon>Bacillaceae</taxon>
        <taxon>Salisediminibacterium</taxon>
    </lineage>
</organism>
<dbReference type="EMBL" id="CP001791">
    <property type="protein sequence ID" value="ADH99372.1"/>
    <property type="molecule type" value="Genomic_DNA"/>
</dbReference>